<dbReference type="Proteomes" id="UP000789342">
    <property type="component" value="Unassembled WGS sequence"/>
</dbReference>
<dbReference type="AlphaFoldDB" id="A0A9N9G6S0"/>
<keyword evidence="2" id="KW-1185">Reference proteome</keyword>
<sequence length="135" mass="15371">MVVKRLNRGDLNDPVINDRLTISIKPTTQYIRYASQLTEYNQESIIIKPTIRNFSAVDLILTPNCIFQITVSPKHPVKQGELINISQSYVTPKKKIGNDLEAFQAVKRKSAILNNVEQWVVKIKMTPEMTNVCAE</sequence>
<organism evidence="1 2">
    <name type="scientific">Acaulospora morrowiae</name>
    <dbReference type="NCBI Taxonomy" id="94023"/>
    <lineage>
        <taxon>Eukaryota</taxon>
        <taxon>Fungi</taxon>
        <taxon>Fungi incertae sedis</taxon>
        <taxon>Mucoromycota</taxon>
        <taxon>Glomeromycotina</taxon>
        <taxon>Glomeromycetes</taxon>
        <taxon>Diversisporales</taxon>
        <taxon>Acaulosporaceae</taxon>
        <taxon>Acaulospora</taxon>
    </lineage>
</organism>
<dbReference type="OrthoDB" id="2447909at2759"/>
<proteinExistence type="predicted"/>
<reference evidence="1" key="1">
    <citation type="submission" date="2021-06" db="EMBL/GenBank/DDBJ databases">
        <authorList>
            <person name="Kallberg Y."/>
            <person name="Tangrot J."/>
            <person name="Rosling A."/>
        </authorList>
    </citation>
    <scope>NUCLEOTIDE SEQUENCE</scope>
    <source>
        <strain evidence="1">CL551</strain>
    </source>
</reference>
<dbReference type="EMBL" id="CAJVPV010004894">
    <property type="protein sequence ID" value="CAG8581041.1"/>
    <property type="molecule type" value="Genomic_DNA"/>
</dbReference>
<gene>
    <name evidence="1" type="ORF">AMORRO_LOCUS6912</name>
</gene>
<comment type="caution">
    <text evidence="1">The sequence shown here is derived from an EMBL/GenBank/DDBJ whole genome shotgun (WGS) entry which is preliminary data.</text>
</comment>
<accession>A0A9N9G6S0</accession>
<evidence type="ECO:0000313" key="2">
    <source>
        <dbReference type="Proteomes" id="UP000789342"/>
    </source>
</evidence>
<evidence type="ECO:0000313" key="1">
    <source>
        <dbReference type="EMBL" id="CAG8581041.1"/>
    </source>
</evidence>
<protein>
    <submittedName>
        <fullName evidence="1">10305_t:CDS:1</fullName>
    </submittedName>
</protein>
<name>A0A9N9G6S0_9GLOM</name>